<dbReference type="OrthoDB" id="9801870at2"/>
<dbReference type="InterPro" id="IPR036287">
    <property type="entry name" value="Rv1873-like_sf"/>
</dbReference>
<proteinExistence type="predicted"/>
<dbReference type="Pfam" id="PF08837">
    <property type="entry name" value="DUF1810"/>
    <property type="match status" value="1"/>
</dbReference>
<evidence type="ECO:0000313" key="2">
    <source>
        <dbReference type="Proteomes" id="UP000182737"/>
    </source>
</evidence>
<dbReference type="SUPFAM" id="SSF140736">
    <property type="entry name" value="Rv1873-like"/>
    <property type="match status" value="1"/>
</dbReference>
<keyword evidence="2" id="KW-1185">Reference proteome</keyword>
<accession>A0A1I3LL43</accession>
<dbReference type="RefSeq" id="WP_074932228.1">
    <property type="nucleotide sequence ID" value="NZ_FORI01000007.1"/>
</dbReference>
<name>A0A1I3LL43_9SPIR</name>
<reference evidence="2" key="1">
    <citation type="submission" date="2016-10" db="EMBL/GenBank/DDBJ databases">
        <authorList>
            <person name="Varghese N."/>
            <person name="Submissions S."/>
        </authorList>
    </citation>
    <scope>NUCLEOTIDE SEQUENCE [LARGE SCALE GENOMIC DNA]</scope>
    <source>
        <strain evidence="2">XBD1002</strain>
    </source>
</reference>
<protein>
    <submittedName>
        <fullName evidence="1">Uncharacterized protein, DUF1810 family</fullName>
    </submittedName>
</protein>
<evidence type="ECO:0000313" key="1">
    <source>
        <dbReference type="EMBL" id="SFI85240.1"/>
    </source>
</evidence>
<sequence>MNFNLERFKKAQAKDYLQALEEMKNGHKVSHWMWYIFPQLKGLGYSSISQFYGIDGRAEAKAYIEDEILKKRLIEISETLLGLKSSNATDVMGYPDDLKLKSCMTLFSEVAPGIDCFTKVLEKFFGGEKDKKTLEILNN</sequence>
<dbReference type="InterPro" id="IPR014937">
    <property type="entry name" value="DUF1810"/>
</dbReference>
<dbReference type="Gene3D" id="1.25.40.380">
    <property type="entry name" value="Protein of unknown function DUF1810"/>
    <property type="match status" value="1"/>
</dbReference>
<organism evidence="1 2">
    <name type="scientific">Treponema bryantii</name>
    <dbReference type="NCBI Taxonomy" id="163"/>
    <lineage>
        <taxon>Bacteria</taxon>
        <taxon>Pseudomonadati</taxon>
        <taxon>Spirochaetota</taxon>
        <taxon>Spirochaetia</taxon>
        <taxon>Spirochaetales</taxon>
        <taxon>Treponemataceae</taxon>
        <taxon>Treponema</taxon>
    </lineage>
</organism>
<dbReference type="AlphaFoldDB" id="A0A1I3LL43"/>
<dbReference type="EMBL" id="FORI01000007">
    <property type="protein sequence ID" value="SFI85240.1"/>
    <property type="molecule type" value="Genomic_DNA"/>
</dbReference>
<gene>
    <name evidence="1" type="ORF">SAMN04487775_10743</name>
</gene>
<dbReference type="PIRSF" id="PIRSF008546">
    <property type="entry name" value="UCP008546"/>
    <property type="match status" value="1"/>
</dbReference>
<dbReference type="Proteomes" id="UP000182737">
    <property type="component" value="Unassembled WGS sequence"/>
</dbReference>